<keyword evidence="2" id="KW-1185">Reference proteome</keyword>
<proteinExistence type="predicted"/>
<reference evidence="1 2" key="1">
    <citation type="submission" date="2020-02" db="EMBL/GenBank/DDBJ databases">
        <title>Comparative genome analysis reveals the metabolism and evolution of the thermophilic archaeal genus Metallosphaera.</title>
        <authorList>
            <person name="Jiang C."/>
        </authorList>
    </citation>
    <scope>NUCLEOTIDE SEQUENCE [LARGE SCALE GENOMIC DNA]</scope>
    <source>
        <strain evidence="1 2">Ric-A</strain>
    </source>
</reference>
<dbReference type="OrthoDB" id="17296at2157"/>
<dbReference type="EMBL" id="CP049074">
    <property type="protein sequence ID" value="QKR00314.1"/>
    <property type="molecule type" value="Genomic_DNA"/>
</dbReference>
<dbReference type="AlphaFoldDB" id="A0A6N0NTW1"/>
<dbReference type="KEGG" id="mten:GWK48_07930"/>
<dbReference type="CDD" id="cd10441">
    <property type="entry name" value="GIY-YIG_COG1833"/>
    <property type="match status" value="1"/>
</dbReference>
<protein>
    <submittedName>
        <fullName evidence="1">DUF123 domain-containing protein</fullName>
    </submittedName>
</protein>
<dbReference type="PANTHER" id="PTHR37460">
    <property type="entry name" value="ENDONUCLEASE III"/>
    <property type="match status" value="1"/>
</dbReference>
<accession>A0A6N0NTW1</accession>
<gene>
    <name evidence="1" type="ORF">GWK48_07930</name>
</gene>
<dbReference type="InterPro" id="IPR002837">
    <property type="entry name" value="DUF123"/>
</dbReference>
<name>A0A6N0NTW1_9CREN</name>
<dbReference type="RefSeq" id="WP_174631179.1">
    <property type="nucleotide sequence ID" value="NZ_CP049074.1"/>
</dbReference>
<sequence>MKGYVVFFKCHNGVVETGGRKSFKIEEGLYAYVGSCGISCGKRVSRHLDPDKEKLHWHVDYLSRMCEPLGALVLNVEERTLASYLSKFPSVRGFGSTDDRENESHLFKGEVEDILRVLLSER</sequence>
<dbReference type="Pfam" id="PF01986">
    <property type="entry name" value="DUF123"/>
    <property type="match status" value="1"/>
</dbReference>
<evidence type="ECO:0000313" key="2">
    <source>
        <dbReference type="Proteomes" id="UP000509301"/>
    </source>
</evidence>
<dbReference type="GeneID" id="55641868"/>
<organism evidence="1 2">
    <name type="scientific">Metallosphaera tengchongensis</name>
    <dbReference type="NCBI Taxonomy" id="1532350"/>
    <lineage>
        <taxon>Archaea</taxon>
        <taxon>Thermoproteota</taxon>
        <taxon>Thermoprotei</taxon>
        <taxon>Sulfolobales</taxon>
        <taxon>Sulfolobaceae</taxon>
        <taxon>Metallosphaera</taxon>
    </lineage>
</organism>
<dbReference type="PANTHER" id="PTHR37460:SF1">
    <property type="entry name" value="ENDONUCLEASE III"/>
    <property type="match status" value="1"/>
</dbReference>
<evidence type="ECO:0000313" key="1">
    <source>
        <dbReference type="EMBL" id="QKR00314.1"/>
    </source>
</evidence>
<dbReference type="Proteomes" id="UP000509301">
    <property type="component" value="Chromosome"/>
</dbReference>